<evidence type="ECO:0000313" key="3">
    <source>
        <dbReference type="EMBL" id="MFD1126224.1"/>
    </source>
</evidence>
<dbReference type="Gene3D" id="3.30.1450.10">
    <property type="match status" value="2"/>
</dbReference>
<name>A0ABW3PMN0_9LACO</name>
<evidence type="ECO:0000256" key="2">
    <source>
        <dbReference type="SAM" id="SignalP"/>
    </source>
</evidence>
<organism evidence="3 4">
    <name type="scientific">Lentilactobacillus raoultii</name>
    <dbReference type="NCBI Taxonomy" id="1987503"/>
    <lineage>
        <taxon>Bacteria</taxon>
        <taxon>Bacillati</taxon>
        <taxon>Bacillota</taxon>
        <taxon>Bacilli</taxon>
        <taxon>Lactobacillales</taxon>
        <taxon>Lactobacillaceae</taxon>
        <taxon>Lentilactobacillus</taxon>
    </lineage>
</organism>
<dbReference type="RefSeq" id="WP_225419020.1">
    <property type="nucleotide sequence ID" value="NZ_JBHTLH010000043.1"/>
</dbReference>
<evidence type="ECO:0000256" key="1">
    <source>
        <dbReference type="ARBA" id="ARBA00022729"/>
    </source>
</evidence>
<gene>
    <name evidence="3" type="ORF">ACFQ22_12825</name>
</gene>
<accession>A0ABW3PMN0</accession>
<comment type="caution">
    <text evidence="3">The sequence shown here is derived from an EMBL/GenBank/DDBJ whole genome shotgun (WGS) entry which is preliminary data.</text>
</comment>
<protein>
    <submittedName>
        <fullName evidence="3">DUF3862 domain-containing protein</fullName>
    </submittedName>
</protein>
<proteinExistence type="predicted"/>
<keyword evidence="1 2" id="KW-0732">Signal</keyword>
<feature type="signal peptide" evidence="2">
    <location>
        <begin position="1"/>
        <end position="21"/>
    </location>
</feature>
<dbReference type="Pfam" id="PF12978">
    <property type="entry name" value="DUF3862"/>
    <property type="match status" value="1"/>
</dbReference>
<dbReference type="PROSITE" id="PS51257">
    <property type="entry name" value="PROKAR_LIPOPROTEIN"/>
    <property type="match status" value="1"/>
</dbReference>
<dbReference type="InterPro" id="IPR024418">
    <property type="entry name" value="DUF3862"/>
</dbReference>
<dbReference type="InterPro" id="IPR037873">
    <property type="entry name" value="BamE-like"/>
</dbReference>
<dbReference type="Proteomes" id="UP001597156">
    <property type="component" value="Unassembled WGS sequence"/>
</dbReference>
<keyword evidence="4" id="KW-1185">Reference proteome</keyword>
<reference evidence="4" key="1">
    <citation type="journal article" date="2019" name="Int. J. Syst. Evol. Microbiol.">
        <title>The Global Catalogue of Microorganisms (GCM) 10K type strain sequencing project: providing services to taxonomists for standard genome sequencing and annotation.</title>
        <authorList>
            <consortium name="The Broad Institute Genomics Platform"/>
            <consortium name="The Broad Institute Genome Sequencing Center for Infectious Disease"/>
            <person name="Wu L."/>
            <person name="Ma J."/>
        </authorList>
    </citation>
    <scope>NUCLEOTIDE SEQUENCE [LARGE SCALE GENOMIC DNA]</scope>
    <source>
        <strain evidence="4">CCUG 71848</strain>
    </source>
</reference>
<dbReference type="EMBL" id="JBHTLH010000043">
    <property type="protein sequence ID" value="MFD1126224.1"/>
    <property type="molecule type" value="Genomic_DNA"/>
</dbReference>
<sequence length="206" mass="22141">MKKIIMLAIPLATMLSLSACGQSDSNQSSTHRQAAQSFRVATNGSAVSRFDYQKIVTGNVTSPQSGTSEKELLHSFGKPNSTSHVTVSGSSKKAAVQYTWTNLKKDFNATAMTVEFLDHHAISKGYLPVTSKKRRPVSLLKLKQLKSGSSYQQVVEKLGVPAAESVTGHGEVSAKNVTYATGKDSKAVSLMFSGNRLTTKNQTSLK</sequence>
<evidence type="ECO:0000313" key="4">
    <source>
        <dbReference type="Proteomes" id="UP001597156"/>
    </source>
</evidence>
<feature type="chain" id="PRO_5046793569" evidence="2">
    <location>
        <begin position="22"/>
        <end position="206"/>
    </location>
</feature>